<dbReference type="GeneTree" id="ENSGT00950000183007"/>
<evidence type="ECO:0000259" key="5">
    <source>
        <dbReference type="PROSITE" id="PS51716"/>
    </source>
</evidence>
<evidence type="ECO:0000256" key="1">
    <source>
        <dbReference type="ARBA" id="ARBA00005429"/>
    </source>
</evidence>
<dbReference type="AlphaFoldDB" id="H3A5J4"/>
<dbReference type="OrthoDB" id="422720at2759"/>
<dbReference type="Bgee" id="ENSLACG00000004370">
    <property type="expression patterns" value="Expressed in pectoral fin and 1 other cell type or tissue"/>
</dbReference>
<dbReference type="InterPro" id="IPR007743">
    <property type="entry name" value="Immunity-related_GTPase-like"/>
</dbReference>
<comment type="similarity">
    <text evidence="1">Belongs to the TRAFAC class dynamin-like GTPase superfamily. IRG family.</text>
</comment>
<organism evidence="6 7">
    <name type="scientific">Latimeria chalumnae</name>
    <name type="common">Coelacanth</name>
    <dbReference type="NCBI Taxonomy" id="7897"/>
    <lineage>
        <taxon>Eukaryota</taxon>
        <taxon>Metazoa</taxon>
        <taxon>Chordata</taxon>
        <taxon>Craniata</taxon>
        <taxon>Vertebrata</taxon>
        <taxon>Euteleostomi</taxon>
        <taxon>Coelacanthiformes</taxon>
        <taxon>Coelacanthidae</taxon>
        <taxon>Latimeria</taxon>
    </lineage>
</organism>
<keyword evidence="4" id="KW-0342">GTP-binding</keyword>
<dbReference type="InterPro" id="IPR051515">
    <property type="entry name" value="IRG"/>
</dbReference>
<sequence length="399" mass="44668">MEETEEFEIITSTEVEEMKAAFALGGWESVASKIQENLDSIENAKLSIAITGESGSGKSTFVNVMRGVDDEDEGAAKTGVTETTMEPTKYSHPKHPNVNLWDLPGIGTPNFKPDEYLQQVNFSQYDFFILIASERFKTNHAKLACEIQKMGKKFYFVRSKVDADIDASRKRRKKAFNEEKILEEIRQNCIDCLQKEGVESPRVYLLSSFELDKFDFQDLEETLEKELPVHKKQAFLLSLPNISINILQKKKEVLKSQIWKLATISCGVAMIPIPGLSVACDVTILVKSLTRYCENFGLDEEALVKLAKRVDKPVEDLKSVIKSPLMQEISVDVVKKLLTKAACGGLMVVEYVFSTIPIIGGGIAGGISFSTTYYMLKSFLDELSDDAQRVLKKAFETPV</sequence>
<dbReference type="KEGG" id="lcm:102352420"/>
<dbReference type="Proteomes" id="UP000008672">
    <property type="component" value="Unassembled WGS sequence"/>
</dbReference>
<reference evidence="6" key="2">
    <citation type="submission" date="2025-08" db="UniProtKB">
        <authorList>
            <consortium name="Ensembl"/>
        </authorList>
    </citation>
    <scope>IDENTIFICATION</scope>
</reference>
<dbReference type="PROSITE" id="PS51716">
    <property type="entry name" value="G_IRG"/>
    <property type="match status" value="1"/>
</dbReference>
<dbReference type="GO" id="GO:0003924">
    <property type="term" value="F:GTPase activity"/>
    <property type="evidence" value="ECO:0007669"/>
    <property type="project" value="TreeGrafter"/>
</dbReference>
<dbReference type="PANTHER" id="PTHR32341:SF17">
    <property type="entry name" value="IRG-TYPE G DOMAIN-CONTAINING PROTEIN"/>
    <property type="match status" value="1"/>
</dbReference>
<feature type="domain" description="IRG-type G" evidence="5">
    <location>
        <begin position="44"/>
        <end position="226"/>
    </location>
</feature>
<name>H3A5J4_LATCH</name>
<dbReference type="GeneID" id="102352420"/>
<dbReference type="InParanoid" id="H3A5J4"/>
<dbReference type="InterPro" id="IPR027417">
    <property type="entry name" value="P-loop_NTPase"/>
</dbReference>
<keyword evidence="2" id="KW-0547">Nucleotide-binding</keyword>
<dbReference type="Pfam" id="PF05049">
    <property type="entry name" value="IIGP"/>
    <property type="match status" value="1"/>
</dbReference>
<gene>
    <name evidence="6" type="primary">LOC102352420</name>
</gene>
<accession>H3A5J4</accession>
<keyword evidence="3" id="KW-0378">Hydrolase</keyword>
<dbReference type="Gene3D" id="3.40.50.300">
    <property type="entry name" value="P-loop containing nucleotide triphosphate hydrolases"/>
    <property type="match status" value="1"/>
</dbReference>
<keyword evidence="7" id="KW-1185">Reference proteome</keyword>
<dbReference type="EMBL" id="AFYH01144922">
    <property type="status" value="NOT_ANNOTATED_CDS"/>
    <property type="molecule type" value="Genomic_DNA"/>
</dbReference>
<dbReference type="OMA" id="YYMLKSC"/>
<protein>
    <recommendedName>
        <fullName evidence="5">IRG-type G domain-containing protein</fullName>
    </recommendedName>
</protein>
<dbReference type="RefSeq" id="XP_006003867.1">
    <property type="nucleotide sequence ID" value="XM_006003805.2"/>
</dbReference>
<dbReference type="InterPro" id="IPR030385">
    <property type="entry name" value="G_IRG_dom"/>
</dbReference>
<dbReference type="FunFam" id="3.40.50.300:FF:000541">
    <property type="entry name" value="Immunity related GTPase M"/>
    <property type="match status" value="1"/>
</dbReference>
<evidence type="ECO:0000256" key="4">
    <source>
        <dbReference type="ARBA" id="ARBA00023134"/>
    </source>
</evidence>
<evidence type="ECO:0000313" key="7">
    <source>
        <dbReference type="Proteomes" id="UP000008672"/>
    </source>
</evidence>
<dbReference type="GO" id="GO:0016020">
    <property type="term" value="C:membrane"/>
    <property type="evidence" value="ECO:0007669"/>
    <property type="project" value="InterPro"/>
</dbReference>
<evidence type="ECO:0000256" key="3">
    <source>
        <dbReference type="ARBA" id="ARBA00022801"/>
    </source>
</evidence>
<evidence type="ECO:0000313" key="6">
    <source>
        <dbReference type="Ensembl" id="ENSLACP00000004915.1"/>
    </source>
</evidence>
<reference evidence="7" key="1">
    <citation type="submission" date="2011-08" db="EMBL/GenBank/DDBJ databases">
        <title>The draft genome of Latimeria chalumnae.</title>
        <authorList>
            <person name="Di Palma F."/>
            <person name="Alfoldi J."/>
            <person name="Johnson J."/>
            <person name="Berlin A."/>
            <person name="Gnerre S."/>
            <person name="Jaffe D."/>
            <person name="MacCallum I."/>
            <person name="Young S."/>
            <person name="Walker B.J."/>
            <person name="Lander E."/>
            <person name="Lindblad-Toh K."/>
        </authorList>
    </citation>
    <scope>NUCLEOTIDE SEQUENCE [LARGE SCALE GENOMIC DNA]</scope>
    <source>
        <strain evidence="7">Wild caught</strain>
    </source>
</reference>
<proteinExistence type="inferred from homology"/>
<dbReference type="PANTHER" id="PTHR32341">
    <property type="entry name" value="INTERFERON-INDUCIBLE GTPASE"/>
    <property type="match status" value="1"/>
</dbReference>
<dbReference type="GO" id="GO:0005525">
    <property type="term" value="F:GTP binding"/>
    <property type="evidence" value="ECO:0007669"/>
    <property type="project" value="UniProtKB-KW"/>
</dbReference>
<evidence type="ECO:0000256" key="2">
    <source>
        <dbReference type="ARBA" id="ARBA00022741"/>
    </source>
</evidence>
<dbReference type="SUPFAM" id="SSF52540">
    <property type="entry name" value="P-loop containing nucleoside triphosphate hydrolases"/>
    <property type="match status" value="1"/>
</dbReference>
<dbReference type="HOGENOM" id="CLU_015342_2_0_1"/>
<dbReference type="Ensembl" id="ENSLACT00000004958.1">
    <property type="protein sequence ID" value="ENSLACP00000004915.1"/>
    <property type="gene ID" value="ENSLACG00000004370.1"/>
</dbReference>
<reference evidence="6" key="3">
    <citation type="submission" date="2025-09" db="UniProtKB">
        <authorList>
            <consortium name="Ensembl"/>
        </authorList>
    </citation>
    <scope>IDENTIFICATION</scope>
</reference>
<dbReference type="eggNOG" id="ENOG502QS9R">
    <property type="taxonomic scope" value="Eukaryota"/>
</dbReference>